<gene>
    <name evidence="2" type="ORF">SAMN02745247_00470</name>
</gene>
<evidence type="ECO:0000313" key="2">
    <source>
        <dbReference type="EMBL" id="SHN50297.1"/>
    </source>
</evidence>
<sequence>MANIIDYVNWRGDISFDERPLNEIDVMVLCHLGYADMTPAFTGIGSKRERTIKEVWDELGENVKFRLITSGRNDRKLLEQCAKSKRFGSVVISNYVDETSVIANMQFAALTYHVSDNEVVVVFRGTDDTIVGWKEDFMISYTKVPAQEKAYSYLKRTLARNEKCHVAGHSKGANLALFAVAHLEKEELDKVAKVYLNDGPGFCNEVLDTELVSKIDHKCVRITPEFCIVGGIFEPKITENYIVKSSGTQMMQHSLLTWQVSGDGLVTTTEHDSASEQINTLFDKFIEKMDDLKDRQAFVNSIFDTMGENGAVTVEEFTKEGPKAFENLIFTVLGDNAEGLNPLKSVKDNVVSDIKNSSIGKVMEEKKDKKKIFRIAFCVAFAILCFLIPDAFIKTAFAVTIFAIVAYQVYLTIHHLRKSNWDISKERIRVNVSIVLIVAYVVLIVKDDAMFLFASILFGVIFLVSAYQCFINIKVSWDDKLRVVRYSFQGILLTLYGGYLMVGPEVGLEWYTMSCGIFVLLDAVFELIHLLRVRSKFKN</sequence>
<dbReference type="RefSeq" id="WP_072700647.1">
    <property type="nucleotide sequence ID" value="NZ_FRDH01000003.1"/>
</dbReference>
<dbReference type="EMBL" id="FRDH01000003">
    <property type="protein sequence ID" value="SHN50297.1"/>
    <property type="molecule type" value="Genomic_DNA"/>
</dbReference>
<feature type="transmembrane region" description="Helical" evidence="1">
    <location>
        <begin position="372"/>
        <end position="389"/>
    </location>
</feature>
<feature type="transmembrane region" description="Helical" evidence="1">
    <location>
        <begin position="451"/>
        <end position="471"/>
    </location>
</feature>
<evidence type="ECO:0000256" key="1">
    <source>
        <dbReference type="SAM" id="Phobius"/>
    </source>
</evidence>
<feature type="transmembrane region" description="Helical" evidence="1">
    <location>
        <begin position="428"/>
        <end position="445"/>
    </location>
</feature>
<keyword evidence="1" id="KW-1133">Transmembrane helix</keyword>
<dbReference type="InterPro" id="IPR005325">
    <property type="entry name" value="DUF308_memb"/>
</dbReference>
<dbReference type="SUPFAM" id="SSF53474">
    <property type="entry name" value="alpha/beta-Hydrolases"/>
    <property type="match status" value="1"/>
</dbReference>
<dbReference type="InterPro" id="IPR024499">
    <property type="entry name" value="Mbeg1-like"/>
</dbReference>
<feature type="transmembrane region" description="Helical" evidence="1">
    <location>
        <begin position="483"/>
        <end position="502"/>
    </location>
</feature>
<accession>A0A1M7RVC3</accession>
<evidence type="ECO:0008006" key="4">
    <source>
        <dbReference type="Google" id="ProtNLM"/>
    </source>
</evidence>
<keyword evidence="1" id="KW-0812">Transmembrane</keyword>
<organism evidence="2 3">
    <name type="scientific">Butyrivibrio hungatei DSM 14810</name>
    <dbReference type="NCBI Taxonomy" id="1121132"/>
    <lineage>
        <taxon>Bacteria</taxon>
        <taxon>Bacillati</taxon>
        <taxon>Bacillota</taxon>
        <taxon>Clostridia</taxon>
        <taxon>Lachnospirales</taxon>
        <taxon>Lachnospiraceae</taxon>
        <taxon>Butyrivibrio</taxon>
    </lineage>
</organism>
<reference evidence="2 3" key="1">
    <citation type="submission" date="2016-12" db="EMBL/GenBank/DDBJ databases">
        <authorList>
            <person name="Song W.-J."/>
            <person name="Kurnit D.M."/>
        </authorList>
    </citation>
    <scope>NUCLEOTIDE SEQUENCE [LARGE SCALE GENOMIC DNA]</scope>
    <source>
        <strain evidence="2 3">DSM 14810</strain>
    </source>
</reference>
<keyword evidence="1" id="KW-0472">Membrane</keyword>
<protein>
    <recommendedName>
        <fullName evidence="4">DUF2974 domain-containing protein</fullName>
    </recommendedName>
</protein>
<dbReference type="Proteomes" id="UP000184097">
    <property type="component" value="Unassembled WGS sequence"/>
</dbReference>
<feature type="transmembrane region" description="Helical" evidence="1">
    <location>
        <begin position="508"/>
        <end position="531"/>
    </location>
</feature>
<name>A0A1M7RVC3_9FIRM</name>
<dbReference type="AlphaFoldDB" id="A0A1M7RVC3"/>
<evidence type="ECO:0000313" key="3">
    <source>
        <dbReference type="Proteomes" id="UP000184097"/>
    </source>
</evidence>
<proteinExistence type="predicted"/>
<feature type="transmembrane region" description="Helical" evidence="1">
    <location>
        <begin position="395"/>
        <end position="416"/>
    </location>
</feature>
<dbReference type="InterPro" id="IPR029058">
    <property type="entry name" value="AB_hydrolase_fold"/>
</dbReference>
<dbReference type="Gene3D" id="3.40.50.1820">
    <property type="entry name" value="alpha/beta hydrolase"/>
    <property type="match status" value="1"/>
</dbReference>
<dbReference type="Pfam" id="PF03729">
    <property type="entry name" value="DUF308"/>
    <property type="match status" value="1"/>
</dbReference>
<dbReference type="Pfam" id="PF11187">
    <property type="entry name" value="Mbeg1-like"/>
    <property type="match status" value="1"/>
</dbReference>